<feature type="domain" description="Tyr recombinase" evidence="5">
    <location>
        <begin position="270"/>
        <end position="458"/>
    </location>
</feature>
<dbReference type="STRING" id="1736691.SAMN06295964_1771"/>
<dbReference type="EMBL" id="LT796768">
    <property type="protein sequence ID" value="SKB07652.1"/>
    <property type="molecule type" value="Genomic_DNA"/>
</dbReference>
<dbReference type="OrthoDB" id="1822491at2"/>
<dbReference type="GO" id="GO:0015074">
    <property type="term" value="P:DNA integration"/>
    <property type="evidence" value="ECO:0007669"/>
    <property type="project" value="InterPro"/>
</dbReference>
<feature type="region of interest" description="Disordered" evidence="4">
    <location>
        <begin position="1"/>
        <end position="22"/>
    </location>
</feature>
<protein>
    <submittedName>
        <fullName evidence="6">Lsr2 protein</fullName>
    </submittedName>
</protein>
<evidence type="ECO:0000256" key="2">
    <source>
        <dbReference type="ARBA" id="ARBA00023125"/>
    </source>
</evidence>
<keyword evidence="2" id="KW-0238">DNA-binding</keyword>
<dbReference type="Gene3D" id="1.10.150.130">
    <property type="match status" value="1"/>
</dbReference>
<dbReference type="InterPro" id="IPR036625">
    <property type="entry name" value="E3-bd_dom_sf"/>
</dbReference>
<dbReference type="Pfam" id="PF00589">
    <property type="entry name" value="Phage_integrase"/>
    <property type="match status" value="1"/>
</dbReference>
<gene>
    <name evidence="6" type="ORF">SAMN06295964_1771</name>
</gene>
<reference evidence="7" key="1">
    <citation type="submission" date="2017-02" db="EMBL/GenBank/DDBJ databases">
        <authorList>
            <person name="Varghese N."/>
            <person name="Submissions S."/>
        </authorList>
    </citation>
    <scope>NUCLEOTIDE SEQUENCE [LARGE SCALE GENOMIC DNA]</scope>
    <source>
        <strain evidence="7">9H-4</strain>
    </source>
</reference>
<evidence type="ECO:0000256" key="3">
    <source>
        <dbReference type="ARBA" id="ARBA00023172"/>
    </source>
</evidence>
<dbReference type="InterPro" id="IPR010998">
    <property type="entry name" value="Integrase_recombinase_N"/>
</dbReference>
<dbReference type="InterPro" id="IPR011010">
    <property type="entry name" value="DNA_brk_join_enz"/>
</dbReference>
<dbReference type="InterPro" id="IPR013762">
    <property type="entry name" value="Integrase-like_cat_sf"/>
</dbReference>
<evidence type="ECO:0000256" key="1">
    <source>
        <dbReference type="ARBA" id="ARBA00008857"/>
    </source>
</evidence>
<sequence>MRTQTTTSRSTPTARRRKSRRAFGTVRQLPSGRWQARWEDKYGRTHTGPHPFATERAADDWLSTVRADLVRGVWRSPDLGSDTLAGYMRGWVDQRTDLALSTRAGYLIALERWIERDLMLPSARGGRPGRVNIGDQPLNALTPSMIREWYAAAHATQVLEKAERDARGVLSQASRSKTAPVRAWARARGWSVKDTGRLSPAVTAAWERAGRPGDPCNGLTLEVDPSSIKPAAVVVQAYRYLRACLNAALSDGLITSNPCRVKGGGSFATGERPHAAPDEVRALAAAMPPRFAAAVDLAAWSALRAGELFALARRHVDLDVGTITVERALVDVAGHPLTFGPPKTQGSLRTVSLPPSVVDRLREHMAAHTGDGPDALVFAHPDGAPVNRSQRGRMFDRARRAVGRPDLRWHDLRHTGSTLAARAGASISELQHRLGHSTFAAAMRYQHASADRDRELADRLDTYASAQQDSIVLSHSSLRSLPSRPSAADHD</sequence>
<evidence type="ECO:0000313" key="6">
    <source>
        <dbReference type="EMBL" id="SKB07652.1"/>
    </source>
</evidence>
<accession>A0A1T4Z0V8</accession>
<dbReference type="RefSeq" id="WP_078699813.1">
    <property type="nucleotide sequence ID" value="NZ_LT796768.1"/>
</dbReference>
<dbReference type="PROSITE" id="PS51898">
    <property type="entry name" value="TYR_RECOMBINASE"/>
    <property type="match status" value="1"/>
</dbReference>
<dbReference type="Gene3D" id="4.10.320.10">
    <property type="entry name" value="E3-binding domain"/>
    <property type="match status" value="1"/>
</dbReference>
<evidence type="ECO:0000256" key="4">
    <source>
        <dbReference type="SAM" id="MobiDB-lite"/>
    </source>
</evidence>
<dbReference type="Gene3D" id="1.10.443.10">
    <property type="entry name" value="Intergrase catalytic core"/>
    <property type="match status" value="1"/>
</dbReference>
<dbReference type="PANTHER" id="PTHR30349:SF64">
    <property type="entry name" value="PROPHAGE INTEGRASE INTD-RELATED"/>
    <property type="match status" value="1"/>
</dbReference>
<evidence type="ECO:0000313" key="7">
    <source>
        <dbReference type="Proteomes" id="UP000191040"/>
    </source>
</evidence>
<dbReference type="AlphaFoldDB" id="A0A1T4Z0V8"/>
<feature type="compositionally biased region" description="Low complexity" evidence="4">
    <location>
        <begin position="1"/>
        <end position="13"/>
    </location>
</feature>
<dbReference type="SUPFAM" id="SSF56349">
    <property type="entry name" value="DNA breaking-rejoining enzymes"/>
    <property type="match status" value="1"/>
</dbReference>
<evidence type="ECO:0000259" key="5">
    <source>
        <dbReference type="PROSITE" id="PS51898"/>
    </source>
</evidence>
<dbReference type="PANTHER" id="PTHR30349">
    <property type="entry name" value="PHAGE INTEGRASE-RELATED"/>
    <property type="match status" value="1"/>
</dbReference>
<dbReference type="Proteomes" id="UP000191040">
    <property type="component" value="Chromosome I"/>
</dbReference>
<keyword evidence="3" id="KW-0233">DNA recombination</keyword>
<dbReference type="GO" id="GO:0016746">
    <property type="term" value="F:acyltransferase activity"/>
    <property type="evidence" value="ECO:0007669"/>
    <property type="project" value="InterPro"/>
</dbReference>
<dbReference type="InterPro" id="IPR058717">
    <property type="entry name" value="Phage_L5_Integrase_N"/>
</dbReference>
<dbReference type="InterPro" id="IPR050090">
    <property type="entry name" value="Tyrosine_recombinase_XerCD"/>
</dbReference>
<dbReference type="GO" id="GO:0006310">
    <property type="term" value="P:DNA recombination"/>
    <property type="evidence" value="ECO:0007669"/>
    <property type="project" value="UniProtKB-KW"/>
</dbReference>
<comment type="similarity">
    <text evidence="1">Belongs to the 'phage' integrase family.</text>
</comment>
<dbReference type="Pfam" id="PF26003">
    <property type="entry name" value="Integrase_N_phage"/>
    <property type="match status" value="1"/>
</dbReference>
<dbReference type="InterPro" id="IPR002104">
    <property type="entry name" value="Integrase_catalytic"/>
</dbReference>
<dbReference type="CDD" id="cd01189">
    <property type="entry name" value="INT_ICEBs1_C_like"/>
    <property type="match status" value="1"/>
</dbReference>
<organism evidence="6 7">
    <name type="scientific">Aeromicrobium choanae</name>
    <dbReference type="NCBI Taxonomy" id="1736691"/>
    <lineage>
        <taxon>Bacteria</taxon>
        <taxon>Bacillati</taxon>
        <taxon>Actinomycetota</taxon>
        <taxon>Actinomycetes</taxon>
        <taxon>Propionibacteriales</taxon>
        <taxon>Nocardioidaceae</taxon>
        <taxon>Aeromicrobium</taxon>
    </lineage>
</organism>
<keyword evidence="7" id="KW-1185">Reference proteome</keyword>
<proteinExistence type="inferred from homology"/>
<name>A0A1T4Z0V8_9ACTN</name>
<dbReference type="GO" id="GO:0003677">
    <property type="term" value="F:DNA binding"/>
    <property type="evidence" value="ECO:0007669"/>
    <property type="project" value="UniProtKB-KW"/>
</dbReference>